<proteinExistence type="predicted"/>
<sequence length="159" mass="17490">MARPTDFTQEIADAICLKLAEGNSLRSICRADEMPNKSTVLRWLLDPAHAAFCDQYTRARALQVDGMVDEMPDIADDGSNDFVAKTNGDGSTTEAFNSEHVQRSRLRIDTRKWVAERMAPKKYGTKVALTDPDGGPLTVQIVKFSDIEKPDADDQTAGA</sequence>
<evidence type="ECO:0000313" key="2">
    <source>
        <dbReference type="EMBL" id="MDX8438338.1"/>
    </source>
</evidence>
<organism evidence="2 3">
    <name type="scientific">Mesorhizobium australafricanum</name>
    <dbReference type="NCBI Taxonomy" id="3072311"/>
    <lineage>
        <taxon>Bacteria</taxon>
        <taxon>Pseudomonadati</taxon>
        <taxon>Pseudomonadota</taxon>
        <taxon>Alphaproteobacteria</taxon>
        <taxon>Hyphomicrobiales</taxon>
        <taxon>Phyllobacteriaceae</taxon>
        <taxon>Mesorhizobium</taxon>
    </lineage>
</organism>
<evidence type="ECO:0000256" key="1">
    <source>
        <dbReference type="SAM" id="MobiDB-lite"/>
    </source>
</evidence>
<reference evidence="2 3" key="1">
    <citation type="submission" date="2023-08" db="EMBL/GenBank/DDBJ databases">
        <title>Implementing the SeqCode for naming new Mesorhizobium species isolated from Vachellia karroo root nodules.</title>
        <authorList>
            <person name="Van Lill M."/>
        </authorList>
    </citation>
    <scope>NUCLEOTIDE SEQUENCE [LARGE SCALE GENOMIC DNA]</scope>
    <source>
        <strain evidence="2 3">VK3E</strain>
    </source>
</reference>
<dbReference type="InterPro" id="IPR048683">
    <property type="entry name" value="Sf6_terminase"/>
</dbReference>
<dbReference type="RefSeq" id="WP_320212175.1">
    <property type="nucleotide sequence ID" value="NZ_JAVIIS010000002.1"/>
</dbReference>
<evidence type="ECO:0000313" key="3">
    <source>
        <dbReference type="Proteomes" id="UP001272097"/>
    </source>
</evidence>
<comment type="caution">
    <text evidence="2">The sequence shown here is derived from an EMBL/GenBank/DDBJ whole genome shotgun (WGS) entry which is preliminary data.</text>
</comment>
<feature type="region of interest" description="Disordered" evidence="1">
    <location>
        <begin position="79"/>
        <end position="99"/>
    </location>
</feature>
<dbReference type="EMBL" id="JAVIIS010000002">
    <property type="protein sequence ID" value="MDX8438338.1"/>
    <property type="molecule type" value="Genomic_DNA"/>
</dbReference>
<accession>A0ABU4WSX1</accession>
<protein>
    <submittedName>
        <fullName evidence="2">Terminase small subunit protein</fullName>
    </submittedName>
</protein>
<keyword evidence="3" id="KW-1185">Reference proteome</keyword>
<dbReference type="Proteomes" id="UP001272097">
    <property type="component" value="Unassembled WGS sequence"/>
</dbReference>
<dbReference type="Pfam" id="PF20901">
    <property type="entry name" value="Sf6_terminase"/>
    <property type="match status" value="1"/>
</dbReference>
<name>A0ABU4WSX1_9HYPH</name>
<dbReference type="Gene3D" id="1.10.10.60">
    <property type="entry name" value="Homeodomain-like"/>
    <property type="match status" value="1"/>
</dbReference>
<gene>
    <name evidence="2" type="ORF">RFM51_01950</name>
</gene>